<organism evidence="2 3">
    <name type="scientific">Aspergillus cristatus</name>
    <name type="common">Chinese Fuzhuan brick tea-fermentation fungus</name>
    <name type="synonym">Eurotium cristatum</name>
    <dbReference type="NCBI Taxonomy" id="573508"/>
    <lineage>
        <taxon>Eukaryota</taxon>
        <taxon>Fungi</taxon>
        <taxon>Dikarya</taxon>
        <taxon>Ascomycota</taxon>
        <taxon>Pezizomycotina</taxon>
        <taxon>Eurotiomycetes</taxon>
        <taxon>Eurotiomycetidae</taxon>
        <taxon>Eurotiales</taxon>
        <taxon>Aspergillaceae</taxon>
        <taxon>Aspergillus</taxon>
        <taxon>Aspergillus subgen. Aspergillus</taxon>
    </lineage>
</organism>
<feature type="region of interest" description="Disordered" evidence="1">
    <location>
        <begin position="382"/>
        <end position="406"/>
    </location>
</feature>
<dbReference type="OrthoDB" id="4440857at2759"/>
<feature type="compositionally biased region" description="Basic and acidic residues" evidence="1">
    <location>
        <begin position="382"/>
        <end position="398"/>
    </location>
</feature>
<keyword evidence="3" id="KW-1185">Reference proteome</keyword>
<sequence>MARLTVRNFAARVRELPSSVEEPEQDKRAPYLDIGSRWEPCHHFYKAGFPYKIWTGQDVFHFHGLYKYRDCFPDPYAFQSSDIAILVDDLEEAAAILEGSGYLRTPKSSGELEKMGYSVGDQSNRKFLRLLNVSAMVRYHSQWDSFEEVTNKVVYAAGLAENPHWEPTQVAGNGVLLMLASDWNYTLNAKSASPYYHDPIPDLSEYFDSHVSMWMDAPISPPANSIRSPSDSARLRHYASILKELICEADDTWTVEFENDIKSKHRQILYDLLEMCYQWMMREEVCMFTRLTTDADFQEYSKSVRDQIKAGSHVPVFMADFNRCRMKGVITMPLPRGQASTYDEKQCKKDLPRLSWLFRAPRGDGWFLLSLNVARILENKGREKQEKQKKISESDHFPLRQRQPKRTEDQIKTLEYYLQDILADTDNWAFQKQEF</sequence>
<comment type="caution">
    <text evidence="2">The sequence shown here is derived from an EMBL/GenBank/DDBJ whole genome shotgun (WGS) entry which is preliminary data.</text>
</comment>
<evidence type="ECO:0000313" key="3">
    <source>
        <dbReference type="Proteomes" id="UP000094569"/>
    </source>
</evidence>
<dbReference type="AlphaFoldDB" id="A0A1E3BNB6"/>
<protein>
    <submittedName>
        <fullName evidence="2">Uncharacterized protein</fullName>
    </submittedName>
</protein>
<dbReference type="EMBL" id="JXNT01000001">
    <property type="protein sequence ID" value="ODM22464.1"/>
    <property type="molecule type" value="Genomic_DNA"/>
</dbReference>
<proteinExistence type="predicted"/>
<reference evidence="2 3" key="1">
    <citation type="journal article" date="2016" name="BMC Genomics">
        <title>Comparative genomic and transcriptomic analyses of the Fuzhuan brick tea-fermentation fungus Aspergillus cristatus.</title>
        <authorList>
            <person name="Ge Y."/>
            <person name="Wang Y."/>
            <person name="Liu Y."/>
            <person name="Tan Y."/>
            <person name="Ren X."/>
            <person name="Zhang X."/>
            <person name="Hyde K.D."/>
            <person name="Liu Y."/>
            <person name="Liu Z."/>
        </authorList>
    </citation>
    <scope>NUCLEOTIDE SEQUENCE [LARGE SCALE GENOMIC DNA]</scope>
    <source>
        <strain evidence="2 3">GZAAS20.1005</strain>
    </source>
</reference>
<evidence type="ECO:0000256" key="1">
    <source>
        <dbReference type="SAM" id="MobiDB-lite"/>
    </source>
</evidence>
<accession>A0A1E3BNB6</accession>
<name>A0A1E3BNB6_ASPCR</name>
<gene>
    <name evidence="2" type="ORF">SI65_00052</name>
</gene>
<dbReference type="VEuPathDB" id="FungiDB:SI65_00052"/>
<dbReference type="Proteomes" id="UP000094569">
    <property type="component" value="Unassembled WGS sequence"/>
</dbReference>
<evidence type="ECO:0000313" key="2">
    <source>
        <dbReference type="EMBL" id="ODM22464.1"/>
    </source>
</evidence>